<protein>
    <recommendedName>
        <fullName evidence="6 7">Large ribosomal subunit protein bL9</fullName>
    </recommendedName>
</protein>
<keyword evidence="4 7" id="KW-0689">Ribosomal protein</keyword>
<dbReference type="InterPro" id="IPR036791">
    <property type="entry name" value="Ribosomal_bL9_C_sf"/>
</dbReference>
<dbReference type="PANTHER" id="PTHR21368">
    <property type="entry name" value="50S RIBOSOMAL PROTEIN L9"/>
    <property type="match status" value="1"/>
</dbReference>
<dbReference type="GO" id="GO:0003735">
    <property type="term" value="F:structural constituent of ribosome"/>
    <property type="evidence" value="ECO:0007669"/>
    <property type="project" value="InterPro"/>
</dbReference>
<dbReference type="Pfam" id="PF03948">
    <property type="entry name" value="Ribosomal_L9_C"/>
    <property type="match status" value="1"/>
</dbReference>
<organism evidence="10 11">
    <name type="scientific">Candidatus Yanofskybacteria bacterium RIFCSPHIGHO2_01_FULL_44_17</name>
    <dbReference type="NCBI Taxonomy" id="1802668"/>
    <lineage>
        <taxon>Bacteria</taxon>
        <taxon>Candidatus Yanofskyibacteriota</taxon>
    </lineage>
</organism>
<dbReference type="Gene3D" id="3.10.430.100">
    <property type="entry name" value="Ribosomal protein L9, C-terminal domain"/>
    <property type="match status" value="1"/>
</dbReference>
<evidence type="ECO:0000256" key="6">
    <source>
        <dbReference type="ARBA" id="ARBA00035292"/>
    </source>
</evidence>
<evidence type="ECO:0000313" key="11">
    <source>
        <dbReference type="Proteomes" id="UP000177507"/>
    </source>
</evidence>
<sequence length="148" mass="16481">MRVIFLQNIKGVAQIGDIKNVSDGYARNFLLPKKLAQAATGDTVKLAESLRSKREKQYETDKEGALELAKKLEGLAVDIKEDANDEGHLYGSVNEKKIAHALKERGINLKEEYISLPQHLKTLGEHEVEIELHPEVKAKISVIVLGNK</sequence>
<dbReference type="Gene3D" id="3.40.5.10">
    <property type="entry name" value="Ribosomal protein L9, N-terminal domain"/>
    <property type="match status" value="1"/>
</dbReference>
<proteinExistence type="inferred from homology"/>
<accession>A0A1F8EXJ6</accession>
<dbReference type="GO" id="GO:0019843">
    <property type="term" value="F:rRNA binding"/>
    <property type="evidence" value="ECO:0007669"/>
    <property type="project" value="UniProtKB-UniRule"/>
</dbReference>
<dbReference type="InterPro" id="IPR020594">
    <property type="entry name" value="Ribosomal_bL9_bac/chp"/>
</dbReference>
<reference evidence="10 11" key="1">
    <citation type="journal article" date="2016" name="Nat. Commun.">
        <title>Thousands of microbial genomes shed light on interconnected biogeochemical processes in an aquifer system.</title>
        <authorList>
            <person name="Anantharaman K."/>
            <person name="Brown C.T."/>
            <person name="Hug L.A."/>
            <person name="Sharon I."/>
            <person name="Castelle C.J."/>
            <person name="Probst A.J."/>
            <person name="Thomas B.C."/>
            <person name="Singh A."/>
            <person name="Wilkins M.J."/>
            <person name="Karaoz U."/>
            <person name="Brodie E.L."/>
            <person name="Williams K.H."/>
            <person name="Hubbard S.S."/>
            <person name="Banfield J.F."/>
        </authorList>
    </citation>
    <scope>NUCLEOTIDE SEQUENCE [LARGE SCALE GENOMIC DNA]</scope>
</reference>
<keyword evidence="5 7" id="KW-0687">Ribonucleoprotein</keyword>
<evidence type="ECO:0000259" key="9">
    <source>
        <dbReference type="Pfam" id="PF03948"/>
    </source>
</evidence>
<evidence type="ECO:0000256" key="1">
    <source>
        <dbReference type="ARBA" id="ARBA00010605"/>
    </source>
</evidence>
<dbReference type="GO" id="GO:0005840">
    <property type="term" value="C:ribosome"/>
    <property type="evidence" value="ECO:0007669"/>
    <property type="project" value="UniProtKB-KW"/>
</dbReference>
<keyword evidence="3 7" id="KW-0694">RNA-binding</keyword>
<dbReference type="Proteomes" id="UP000177507">
    <property type="component" value="Unassembled WGS sequence"/>
</dbReference>
<evidence type="ECO:0000259" key="8">
    <source>
        <dbReference type="Pfam" id="PF01281"/>
    </source>
</evidence>
<evidence type="ECO:0000256" key="5">
    <source>
        <dbReference type="ARBA" id="ARBA00023274"/>
    </source>
</evidence>
<evidence type="ECO:0000313" key="10">
    <source>
        <dbReference type="EMBL" id="OGN05595.1"/>
    </source>
</evidence>
<dbReference type="InterPro" id="IPR009027">
    <property type="entry name" value="Ribosomal_bL9/RNase_H1_N"/>
</dbReference>
<feature type="domain" description="Large ribosomal subunit protein bL9 C-terminal" evidence="9">
    <location>
        <begin position="65"/>
        <end position="144"/>
    </location>
</feature>
<name>A0A1F8EXJ6_9BACT</name>
<dbReference type="EMBL" id="MGJI01000007">
    <property type="protein sequence ID" value="OGN05595.1"/>
    <property type="molecule type" value="Genomic_DNA"/>
</dbReference>
<dbReference type="SUPFAM" id="SSF55653">
    <property type="entry name" value="Ribosomal protein L9 C-domain"/>
    <property type="match status" value="1"/>
</dbReference>
<gene>
    <name evidence="7" type="primary">rplI</name>
    <name evidence="10" type="ORF">A2831_03390</name>
</gene>
<dbReference type="InterPro" id="IPR020070">
    <property type="entry name" value="Ribosomal_bL9_N"/>
</dbReference>
<dbReference type="GO" id="GO:0006412">
    <property type="term" value="P:translation"/>
    <property type="evidence" value="ECO:0007669"/>
    <property type="project" value="UniProtKB-UniRule"/>
</dbReference>
<dbReference type="HAMAP" id="MF_00503">
    <property type="entry name" value="Ribosomal_bL9"/>
    <property type="match status" value="1"/>
</dbReference>
<comment type="similarity">
    <text evidence="1 7">Belongs to the bacterial ribosomal protein bL9 family.</text>
</comment>
<dbReference type="AlphaFoldDB" id="A0A1F8EXJ6"/>
<dbReference type="GO" id="GO:1990904">
    <property type="term" value="C:ribonucleoprotein complex"/>
    <property type="evidence" value="ECO:0007669"/>
    <property type="project" value="UniProtKB-KW"/>
</dbReference>
<evidence type="ECO:0000256" key="4">
    <source>
        <dbReference type="ARBA" id="ARBA00022980"/>
    </source>
</evidence>
<evidence type="ECO:0000256" key="7">
    <source>
        <dbReference type="HAMAP-Rule" id="MF_00503"/>
    </source>
</evidence>
<dbReference type="Pfam" id="PF01281">
    <property type="entry name" value="Ribosomal_L9_N"/>
    <property type="match status" value="1"/>
</dbReference>
<dbReference type="SUPFAM" id="SSF55658">
    <property type="entry name" value="L9 N-domain-like"/>
    <property type="match status" value="1"/>
</dbReference>
<keyword evidence="2 7" id="KW-0699">rRNA-binding</keyword>
<dbReference type="STRING" id="1802668.A2831_03390"/>
<dbReference type="InterPro" id="IPR020069">
    <property type="entry name" value="Ribosomal_bL9_C"/>
</dbReference>
<dbReference type="InterPro" id="IPR036935">
    <property type="entry name" value="Ribosomal_bL9_N_sf"/>
</dbReference>
<dbReference type="InterPro" id="IPR000244">
    <property type="entry name" value="Ribosomal_bL9"/>
</dbReference>
<comment type="caution">
    <text evidence="10">The sequence shown here is derived from an EMBL/GenBank/DDBJ whole genome shotgun (WGS) entry which is preliminary data.</text>
</comment>
<dbReference type="NCBIfam" id="TIGR00158">
    <property type="entry name" value="L9"/>
    <property type="match status" value="1"/>
</dbReference>
<feature type="domain" description="Ribosomal protein L9" evidence="8">
    <location>
        <begin position="1"/>
        <end position="45"/>
    </location>
</feature>
<comment type="function">
    <text evidence="7">Binds to the 23S rRNA.</text>
</comment>
<evidence type="ECO:0000256" key="3">
    <source>
        <dbReference type="ARBA" id="ARBA00022884"/>
    </source>
</evidence>
<evidence type="ECO:0000256" key="2">
    <source>
        <dbReference type="ARBA" id="ARBA00022730"/>
    </source>
</evidence>